<evidence type="ECO:0000313" key="1">
    <source>
        <dbReference type="EMBL" id="KJY48963.1"/>
    </source>
</evidence>
<dbReference type="AlphaFoldDB" id="A0A0F4KSE8"/>
<dbReference type="EMBL" id="JXBZ01000007">
    <property type="protein sequence ID" value="KJY48963.1"/>
    <property type="molecule type" value="Genomic_DNA"/>
</dbReference>
<name>A0A0F4KSE8_9LACO</name>
<dbReference type="Proteomes" id="UP000033695">
    <property type="component" value="Unassembled WGS sequence"/>
</dbReference>
<sequence length="213" mass="23516">MAKEKAINWNKNQHLVKQSSFLDEFVSHISASSLTNLQSLSGAESTSKLTKNTDGFVKKIINDYSVNQLLNFLSQPITPAIIQEVRVLLRKCASRNKHIQLQLNTLLQKFNQSLVPVFSNQSFQQELQQKLGVSSAVIGKAIKKLNHYLKNDPNTSTSTAVILLFITLGASLVSTSTSLGSANIFLLVTTVLDYVTDIIQLASLFQNKNHSAL</sequence>
<reference evidence="1 2" key="1">
    <citation type="submission" date="2014-12" db="EMBL/GenBank/DDBJ databases">
        <title>Comparative genomics of the lactic acid bacteria isolated from the honey bee gut.</title>
        <authorList>
            <person name="Ellegaard K.M."/>
            <person name="Tamarit D."/>
            <person name="Javelind E."/>
            <person name="Olofsson T."/>
            <person name="Andersson S.G."/>
            <person name="Vasquez A."/>
        </authorList>
    </citation>
    <scope>NUCLEOTIDE SEQUENCE [LARGE SCALE GENOMIC DNA]</scope>
    <source>
        <strain evidence="1 2">Hon2</strain>
    </source>
</reference>
<proteinExistence type="predicted"/>
<dbReference type="PATRIC" id="fig|1218508.4.peg.803"/>
<keyword evidence="2" id="KW-1185">Reference proteome</keyword>
<evidence type="ECO:0000313" key="2">
    <source>
        <dbReference type="Proteomes" id="UP000033695"/>
    </source>
</evidence>
<dbReference type="RefSeq" id="WP_045922629.1">
    <property type="nucleotide sequence ID" value="NZ_JBHTHW010000003.1"/>
</dbReference>
<dbReference type="HOGENOM" id="CLU_1293029_0_0_9"/>
<comment type="caution">
    <text evidence="1">The sequence shown here is derived from an EMBL/GenBank/DDBJ whole genome shotgun (WGS) entry which is preliminary data.</text>
</comment>
<accession>A0A0F4KSE8</accession>
<gene>
    <name evidence="1" type="ORF">JG29_07840</name>
</gene>
<organism evidence="1 2">
    <name type="scientific">Bombilactobacillus mellis</name>
    <dbReference type="NCBI Taxonomy" id="1218508"/>
    <lineage>
        <taxon>Bacteria</taxon>
        <taxon>Bacillati</taxon>
        <taxon>Bacillota</taxon>
        <taxon>Bacilli</taxon>
        <taxon>Lactobacillales</taxon>
        <taxon>Lactobacillaceae</taxon>
        <taxon>Bombilactobacillus</taxon>
    </lineage>
</organism>
<protein>
    <submittedName>
        <fullName evidence="1">Uncharacterized protein</fullName>
    </submittedName>
</protein>